<keyword evidence="2" id="KW-1185">Reference proteome</keyword>
<dbReference type="Proteomes" id="UP000317043">
    <property type="component" value="Unassembled WGS sequence"/>
</dbReference>
<proteinExistence type="predicted"/>
<name>A0A543AS18_9ACTN</name>
<reference evidence="1 2" key="1">
    <citation type="submission" date="2019-06" db="EMBL/GenBank/DDBJ databases">
        <title>Sequencing the genomes of 1000 actinobacteria strains.</title>
        <authorList>
            <person name="Klenk H.-P."/>
        </authorList>
    </citation>
    <scope>NUCLEOTIDE SEQUENCE [LARGE SCALE GENOMIC DNA]</scope>
    <source>
        <strain evidence="1 2">DSM 45928</strain>
    </source>
</reference>
<dbReference type="AlphaFoldDB" id="A0A543AS18"/>
<evidence type="ECO:0000313" key="2">
    <source>
        <dbReference type="Proteomes" id="UP000317043"/>
    </source>
</evidence>
<organism evidence="1 2">
    <name type="scientific">Stackebrandtia endophytica</name>
    <dbReference type="NCBI Taxonomy" id="1496996"/>
    <lineage>
        <taxon>Bacteria</taxon>
        <taxon>Bacillati</taxon>
        <taxon>Actinomycetota</taxon>
        <taxon>Actinomycetes</taxon>
        <taxon>Glycomycetales</taxon>
        <taxon>Glycomycetaceae</taxon>
        <taxon>Stackebrandtia</taxon>
    </lineage>
</organism>
<protein>
    <submittedName>
        <fullName evidence="1">Uncharacterized protein</fullName>
    </submittedName>
</protein>
<comment type="caution">
    <text evidence="1">The sequence shown here is derived from an EMBL/GenBank/DDBJ whole genome shotgun (WGS) entry which is preliminary data.</text>
</comment>
<dbReference type="EMBL" id="VFOW01000001">
    <property type="protein sequence ID" value="TQL75379.1"/>
    <property type="molecule type" value="Genomic_DNA"/>
</dbReference>
<gene>
    <name evidence="1" type="ORF">FB566_0880</name>
</gene>
<dbReference type="InParanoid" id="A0A543AS18"/>
<sequence length="150" mass="16373">MIPAFLGHYPLDSVATIGRINGLPAAAVCHSIHIPPVEPPGPNNRRITDVIVTGYATGNTVQRVIRHTVGIGHAMACRTSILAMFVVVNSERWAMVSLNSHVGTWYALPDLSIESVRALKDLGLPYRFLPWGCGHLNGVWKDITVRPEES</sequence>
<accession>A0A543AS18</accession>
<evidence type="ECO:0000313" key="1">
    <source>
        <dbReference type="EMBL" id="TQL75379.1"/>
    </source>
</evidence>